<protein>
    <submittedName>
        <fullName evidence="1">Uncharacterized protein</fullName>
    </submittedName>
</protein>
<evidence type="ECO:0000313" key="2">
    <source>
        <dbReference type="Proteomes" id="UP000830326"/>
    </source>
</evidence>
<evidence type="ECO:0000313" key="1">
    <source>
        <dbReference type="EMBL" id="UOR13042.1"/>
    </source>
</evidence>
<keyword evidence="2" id="KW-1185">Reference proteome</keyword>
<reference evidence="1" key="1">
    <citation type="submission" date="2022-04" db="EMBL/GenBank/DDBJ databases">
        <title>Halobacillus sp. isolated from saltern.</title>
        <authorList>
            <person name="Won M."/>
            <person name="Lee C.-M."/>
            <person name="Woen H.-Y."/>
            <person name="Kwon S.-W."/>
        </authorList>
    </citation>
    <scope>NUCLEOTIDE SEQUENCE</scope>
    <source>
        <strain evidence="1">SSHM10-5</strain>
    </source>
</reference>
<dbReference type="Proteomes" id="UP000830326">
    <property type="component" value="Chromosome"/>
</dbReference>
<dbReference type="RefSeq" id="WP_245034335.1">
    <property type="nucleotide sequence ID" value="NZ_CP095075.1"/>
</dbReference>
<dbReference type="EMBL" id="CP095075">
    <property type="protein sequence ID" value="UOR13042.1"/>
    <property type="molecule type" value="Genomic_DNA"/>
</dbReference>
<sequence length="116" mass="13982">MVNVYDFNYFKTRKEVKETTNKRNHIYEVYLTTVKYVHKHSQMTYDNPVEYLTTNVELKKLFNGDEVQFSKAFDDLMNYWEINMGWKEETLVNEAFNKFPTIGHLCSFIDEKIKDS</sequence>
<organism evidence="1 2">
    <name type="scientific">Halobacillus amylolyticus</name>
    <dbReference type="NCBI Taxonomy" id="2932259"/>
    <lineage>
        <taxon>Bacteria</taxon>
        <taxon>Bacillati</taxon>
        <taxon>Bacillota</taxon>
        <taxon>Bacilli</taxon>
        <taxon>Bacillales</taxon>
        <taxon>Bacillaceae</taxon>
        <taxon>Halobacillus</taxon>
    </lineage>
</organism>
<name>A0ABY4HDV8_9BACI</name>
<gene>
    <name evidence="1" type="ORF">MUO15_05965</name>
</gene>
<accession>A0ABY4HDV8</accession>
<proteinExistence type="predicted"/>